<evidence type="ECO:0000313" key="3">
    <source>
        <dbReference type="Proteomes" id="UP001567538"/>
    </source>
</evidence>
<accession>A0ABD1GYF0</accession>
<dbReference type="AlphaFoldDB" id="A0ABD1GYF0"/>
<feature type="region of interest" description="Disordered" evidence="1">
    <location>
        <begin position="257"/>
        <end position="301"/>
    </location>
</feature>
<dbReference type="PANTHER" id="PTHR37724">
    <property type="entry name" value="OS02G0564300 PROTEIN"/>
    <property type="match status" value="1"/>
</dbReference>
<sequence>MSIWPSSLSIPATWPSLSSVKTLSGVRIWAQSLCLTKNLSHLSLKTTPIRMGGGPRTYPGGVSKWQWKRMQAKKAKQLLKARVARERQIYEMRKRAELKAAVSELERPWEAVEKPPNMFSVSADEQLKVLADRFQKPGGLDLWSASDGPELFRPDNGFPSSRFFPKGVVHSIQPYRKTMKSDTNSEGVEGSGLGEDSDLGRVREIVEKTVWGTSEDGMDKGGNVGGMELRVRSSDGENRYIKGKYRKNGNRNMYKTADSSESERMGYGNAGCYSRDDSKSRGSSREFRRRNRVKKGQNVDAQVFDMGLQNDGSYRLKLES</sequence>
<dbReference type="Proteomes" id="UP001567538">
    <property type="component" value="Unassembled WGS sequence"/>
</dbReference>
<evidence type="ECO:0000313" key="2">
    <source>
        <dbReference type="EMBL" id="KAL1549186.1"/>
    </source>
</evidence>
<evidence type="ECO:0000256" key="1">
    <source>
        <dbReference type="SAM" id="MobiDB-lite"/>
    </source>
</evidence>
<proteinExistence type="predicted"/>
<dbReference type="EMBL" id="JBEAFC010000007">
    <property type="protein sequence ID" value="KAL1549186.1"/>
    <property type="molecule type" value="Genomic_DNA"/>
</dbReference>
<keyword evidence="3" id="KW-1185">Reference proteome</keyword>
<feature type="compositionally biased region" description="Basic and acidic residues" evidence="1">
    <location>
        <begin position="274"/>
        <end position="286"/>
    </location>
</feature>
<keyword evidence="2" id="KW-0812">Transmembrane</keyword>
<reference evidence="2 3" key="1">
    <citation type="submission" date="2024-06" db="EMBL/GenBank/DDBJ databases">
        <title>A chromosome level genome sequence of Diviner's sage (Salvia divinorum).</title>
        <authorList>
            <person name="Ford S.A."/>
            <person name="Ro D.-K."/>
            <person name="Ness R.W."/>
            <person name="Phillips M.A."/>
        </authorList>
    </citation>
    <scope>NUCLEOTIDE SEQUENCE [LARGE SCALE GENOMIC DNA]</scope>
    <source>
        <strain evidence="2">SAF-2024a</strain>
        <tissue evidence="2">Leaf</tissue>
    </source>
</reference>
<organism evidence="2 3">
    <name type="scientific">Salvia divinorum</name>
    <name type="common">Maria pastora</name>
    <name type="synonym">Diviner's sage</name>
    <dbReference type="NCBI Taxonomy" id="28513"/>
    <lineage>
        <taxon>Eukaryota</taxon>
        <taxon>Viridiplantae</taxon>
        <taxon>Streptophyta</taxon>
        <taxon>Embryophyta</taxon>
        <taxon>Tracheophyta</taxon>
        <taxon>Spermatophyta</taxon>
        <taxon>Magnoliopsida</taxon>
        <taxon>eudicotyledons</taxon>
        <taxon>Gunneridae</taxon>
        <taxon>Pentapetalae</taxon>
        <taxon>asterids</taxon>
        <taxon>lamiids</taxon>
        <taxon>Lamiales</taxon>
        <taxon>Lamiaceae</taxon>
        <taxon>Nepetoideae</taxon>
        <taxon>Mentheae</taxon>
        <taxon>Salviinae</taxon>
        <taxon>Salvia</taxon>
        <taxon>Salvia subgen. Calosphace</taxon>
    </lineage>
</organism>
<protein>
    <submittedName>
        <fullName evidence="2">Copper ion transmembrane transporter</fullName>
    </submittedName>
</protein>
<gene>
    <name evidence="2" type="ORF">AAHA92_17318</name>
</gene>
<keyword evidence="2" id="KW-0472">Membrane</keyword>
<dbReference type="PANTHER" id="PTHR37724:SF1">
    <property type="entry name" value="OS02G0564300 PROTEIN"/>
    <property type="match status" value="1"/>
</dbReference>
<comment type="caution">
    <text evidence="2">The sequence shown here is derived from an EMBL/GenBank/DDBJ whole genome shotgun (WGS) entry which is preliminary data.</text>
</comment>
<name>A0ABD1GYF0_SALDI</name>